<feature type="non-terminal residue" evidence="2">
    <location>
        <position position="1"/>
    </location>
</feature>
<dbReference type="Pfam" id="PF01609">
    <property type="entry name" value="DDE_Tnp_1"/>
    <property type="match status" value="1"/>
</dbReference>
<dbReference type="InterPro" id="IPR002559">
    <property type="entry name" value="Transposase_11"/>
</dbReference>
<protein>
    <recommendedName>
        <fullName evidence="1">Transposase IS4-like domain-containing protein</fullName>
    </recommendedName>
</protein>
<proteinExistence type="predicted"/>
<name>X1N302_9ZZZZ</name>
<accession>X1N302</accession>
<feature type="domain" description="Transposase IS4-like" evidence="1">
    <location>
        <begin position="160"/>
        <end position="254"/>
    </location>
</feature>
<organism evidence="2">
    <name type="scientific">marine sediment metagenome</name>
    <dbReference type="NCBI Taxonomy" id="412755"/>
    <lineage>
        <taxon>unclassified sequences</taxon>
        <taxon>metagenomes</taxon>
        <taxon>ecological metagenomes</taxon>
    </lineage>
</organism>
<reference evidence="2" key="1">
    <citation type="journal article" date="2014" name="Front. Microbiol.">
        <title>High frequency of phylogenetically diverse reductive dehalogenase-homologous genes in deep subseafloor sedimentary metagenomes.</title>
        <authorList>
            <person name="Kawai M."/>
            <person name="Futagami T."/>
            <person name="Toyoda A."/>
            <person name="Takaki Y."/>
            <person name="Nishi S."/>
            <person name="Hori S."/>
            <person name="Arai W."/>
            <person name="Tsubouchi T."/>
            <person name="Morono Y."/>
            <person name="Uchiyama I."/>
            <person name="Ito T."/>
            <person name="Fujiyama A."/>
            <person name="Inagaki F."/>
            <person name="Takami H."/>
        </authorList>
    </citation>
    <scope>NUCLEOTIDE SEQUENCE</scope>
    <source>
        <strain evidence="2">Expedition CK06-06</strain>
    </source>
</reference>
<dbReference type="GO" id="GO:0003677">
    <property type="term" value="F:DNA binding"/>
    <property type="evidence" value="ECO:0007669"/>
    <property type="project" value="InterPro"/>
</dbReference>
<dbReference type="EMBL" id="BARV01020195">
    <property type="protein sequence ID" value="GAI24641.1"/>
    <property type="molecule type" value="Genomic_DNA"/>
</dbReference>
<feature type="non-terminal residue" evidence="2">
    <location>
        <position position="275"/>
    </location>
</feature>
<evidence type="ECO:0000313" key="2">
    <source>
        <dbReference type="EMBL" id="GAI24641.1"/>
    </source>
</evidence>
<dbReference type="NCBIfam" id="NF033559">
    <property type="entry name" value="transpos_IS1634"/>
    <property type="match status" value="1"/>
</dbReference>
<gene>
    <name evidence="2" type="ORF">S06H3_33775</name>
</gene>
<comment type="caution">
    <text evidence="2">The sequence shown here is derived from an EMBL/GenBank/DDBJ whole genome shotgun (WGS) entry which is preliminary data.</text>
</comment>
<dbReference type="GO" id="GO:0006313">
    <property type="term" value="P:DNA transposition"/>
    <property type="evidence" value="ECO:0007669"/>
    <property type="project" value="InterPro"/>
</dbReference>
<dbReference type="InterPro" id="IPR047654">
    <property type="entry name" value="IS1634_transpos"/>
</dbReference>
<dbReference type="GO" id="GO:0004803">
    <property type="term" value="F:transposase activity"/>
    <property type="evidence" value="ECO:0007669"/>
    <property type="project" value="InterPro"/>
</dbReference>
<dbReference type="AlphaFoldDB" id="X1N302"/>
<sequence length="275" mass="30783">STSKELVTVDINSVSACQSRTIGAEYVGYTYWSKLGFTPLLKDLGFKKKDIDIATLLTIGRLVYPASERATLRWAKSLSGLDELIGCNFSHISKNMLYHVGDRLLSVKDAIEAHLASTEANLFNLKEKIILYDITNTYLEGRALSNSKACFGKSKEKRSDAKLVALGLVVDGRGFPKASCTFEGNIAEHETFKDMVEVMLKHRENKDENPTIVIDAGIATRKNILWLLKKNLHYTAVYRGKFPVEIDLSAPLTLIRKDEGKDTKIEAVKYPFFLL</sequence>
<evidence type="ECO:0000259" key="1">
    <source>
        <dbReference type="Pfam" id="PF01609"/>
    </source>
</evidence>